<dbReference type="GO" id="GO:0051301">
    <property type="term" value="P:cell division"/>
    <property type="evidence" value="ECO:0007669"/>
    <property type="project" value="UniProtKB-KW"/>
</dbReference>
<keyword evidence="4" id="KW-0131">Cell cycle</keyword>
<feature type="region of interest" description="Disordered" evidence="6">
    <location>
        <begin position="1"/>
        <end position="30"/>
    </location>
</feature>
<dbReference type="GO" id="GO:0005634">
    <property type="term" value="C:nucleus"/>
    <property type="evidence" value="ECO:0007669"/>
    <property type="project" value="UniProtKB-SubCell"/>
</dbReference>
<dbReference type="AlphaFoldDB" id="A0AAV1C893"/>
<proteinExistence type="inferred from homology"/>
<feature type="region of interest" description="Disordered" evidence="6">
    <location>
        <begin position="81"/>
        <end position="138"/>
    </location>
</feature>
<dbReference type="Pfam" id="PF25220">
    <property type="entry name" value="Sororin_C"/>
    <property type="match status" value="1"/>
</dbReference>
<evidence type="ECO:0000256" key="5">
    <source>
        <dbReference type="ARBA" id="ARBA00093465"/>
    </source>
</evidence>
<feature type="domain" description="Sororin C-terminal region" evidence="7">
    <location>
        <begin position="446"/>
        <end position="469"/>
    </location>
</feature>
<evidence type="ECO:0000313" key="9">
    <source>
        <dbReference type="Proteomes" id="UP001161247"/>
    </source>
</evidence>
<feature type="compositionally biased region" description="Basic and acidic residues" evidence="6">
    <location>
        <begin position="292"/>
        <end position="302"/>
    </location>
</feature>
<dbReference type="PANTHER" id="PTHR35740">
    <property type="entry name" value="OS12G0111700 PROTEIN"/>
    <property type="match status" value="1"/>
</dbReference>
<keyword evidence="9" id="KW-1185">Reference proteome</keyword>
<feature type="compositionally biased region" description="Basic and acidic residues" evidence="6">
    <location>
        <begin position="384"/>
        <end position="394"/>
    </location>
</feature>
<feature type="region of interest" description="Disordered" evidence="6">
    <location>
        <begin position="156"/>
        <end position="326"/>
    </location>
</feature>
<feature type="compositionally biased region" description="Basic and acidic residues" evidence="6">
    <location>
        <begin position="403"/>
        <end position="428"/>
    </location>
</feature>
<protein>
    <submittedName>
        <fullName evidence="8">OLC1v1021919C2</fullName>
    </submittedName>
</protein>
<evidence type="ECO:0000259" key="7">
    <source>
        <dbReference type="Pfam" id="PF25220"/>
    </source>
</evidence>
<sequence>MERRRGIRSRQTTNISDTSVNNNGVCSSETGVMRKPLSDVINNLDIIPTQTLRKIVCSNTISPSEAQSILRKSQVLNPRFPQFPPIPKAHVVPDSDSRSATSIGSSNFNPAPITQPKQPVPVTRPPSSSKGLKPTGDKVKETIIFSHARSVENLKGLGKTDVSPHNAMVSEKMKGQGKTTSIFTPSEKAKDKGKGISVPSDSTPAVNERDKPPEKAKDKGKGIASQFYSTPTGNVRDRPPEKLKDKGKGIAMLLDSVPARNVRSRPPENAKDKGKGIATLLDSVPSRNVRSRPPENAKDKGKGIATTFDSGPTGNVRDKQERSSVHFSSPIVERTFDKGKSVYVPCISTVGVKRKDKGKAIANEVLEDVEESTPLIAYSRSSRKTKENRREDTVVHSCPPRVLETRNIGKELEQHGESKSKSWTDPRPKAKKRKYTKQQPVSDWSLPEDFVKAQNAYFAEIDAFELPVESASDSD</sequence>
<keyword evidence="2" id="KW-0498">Mitosis</keyword>
<evidence type="ECO:0000313" key="8">
    <source>
        <dbReference type="EMBL" id="CAI9091825.1"/>
    </source>
</evidence>
<evidence type="ECO:0000256" key="3">
    <source>
        <dbReference type="ARBA" id="ARBA00023242"/>
    </source>
</evidence>
<dbReference type="Proteomes" id="UP001161247">
    <property type="component" value="Chromosome 1"/>
</dbReference>
<dbReference type="EMBL" id="OX459118">
    <property type="protein sequence ID" value="CAI9091825.1"/>
    <property type="molecule type" value="Genomic_DNA"/>
</dbReference>
<feature type="compositionally biased region" description="Basic and acidic residues" evidence="6">
    <location>
        <begin position="207"/>
        <end position="221"/>
    </location>
</feature>
<evidence type="ECO:0000256" key="6">
    <source>
        <dbReference type="SAM" id="MobiDB-lite"/>
    </source>
</evidence>
<evidence type="ECO:0000256" key="2">
    <source>
        <dbReference type="ARBA" id="ARBA00022776"/>
    </source>
</evidence>
<dbReference type="InterPro" id="IPR057337">
    <property type="entry name" value="Sororin_C"/>
</dbReference>
<keyword evidence="1" id="KW-0132">Cell division</keyword>
<feature type="compositionally biased region" description="Polar residues" evidence="6">
    <location>
        <begin position="98"/>
        <end position="109"/>
    </location>
</feature>
<gene>
    <name evidence="8" type="ORF">OLC1_LOCUS3650</name>
</gene>
<feature type="compositionally biased region" description="Polar residues" evidence="6">
    <location>
        <begin position="9"/>
        <end position="30"/>
    </location>
</feature>
<accession>A0AAV1C893</accession>
<feature type="compositionally biased region" description="Basic and acidic residues" evidence="6">
    <location>
        <begin position="235"/>
        <end position="248"/>
    </location>
</feature>
<name>A0AAV1C893_OLDCO</name>
<dbReference type="PANTHER" id="PTHR35740:SF1">
    <property type="entry name" value="OS12G0111700 PROTEIN"/>
    <property type="match status" value="1"/>
</dbReference>
<feature type="region of interest" description="Disordered" evidence="6">
    <location>
        <begin position="379"/>
        <end position="441"/>
    </location>
</feature>
<organism evidence="8 9">
    <name type="scientific">Oldenlandia corymbosa var. corymbosa</name>
    <dbReference type="NCBI Taxonomy" id="529605"/>
    <lineage>
        <taxon>Eukaryota</taxon>
        <taxon>Viridiplantae</taxon>
        <taxon>Streptophyta</taxon>
        <taxon>Embryophyta</taxon>
        <taxon>Tracheophyta</taxon>
        <taxon>Spermatophyta</taxon>
        <taxon>Magnoliopsida</taxon>
        <taxon>eudicotyledons</taxon>
        <taxon>Gunneridae</taxon>
        <taxon>Pentapetalae</taxon>
        <taxon>asterids</taxon>
        <taxon>lamiids</taxon>
        <taxon>Gentianales</taxon>
        <taxon>Rubiaceae</taxon>
        <taxon>Rubioideae</taxon>
        <taxon>Spermacoceae</taxon>
        <taxon>Hedyotis-Oldenlandia complex</taxon>
        <taxon>Oldenlandia</taxon>
    </lineage>
</organism>
<reference evidence="8" key="1">
    <citation type="submission" date="2023-03" db="EMBL/GenBank/DDBJ databases">
        <authorList>
            <person name="Julca I."/>
        </authorList>
    </citation>
    <scope>NUCLEOTIDE SEQUENCE</scope>
</reference>
<evidence type="ECO:0000256" key="4">
    <source>
        <dbReference type="ARBA" id="ARBA00023306"/>
    </source>
</evidence>
<comment type="similarity">
    <text evidence="5">Belongs to the sororin family.</text>
</comment>
<keyword evidence="3" id="KW-0539">Nucleus</keyword>
<feature type="compositionally biased region" description="Basic and acidic residues" evidence="6">
    <location>
        <begin position="265"/>
        <end position="275"/>
    </location>
</feature>
<evidence type="ECO:0000256" key="1">
    <source>
        <dbReference type="ARBA" id="ARBA00022618"/>
    </source>
</evidence>